<dbReference type="EMBL" id="SLVU01000008">
    <property type="protein sequence ID" value="TCN30296.1"/>
    <property type="molecule type" value="Genomic_DNA"/>
</dbReference>
<comment type="caution">
    <text evidence="1">The sequence shown here is derived from an EMBL/GenBank/DDBJ whole genome shotgun (WGS) entry which is preliminary data.</text>
</comment>
<protein>
    <submittedName>
        <fullName evidence="1">Uncharacterized protein</fullName>
    </submittedName>
</protein>
<dbReference type="RefSeq" id="WP_132075788.1">
    <property type="nucleotide sequence ID" value="NZ_SLVU01000008.1"/>
</dbReference>
<gene>
    <name evidence="1" type="ORF">EV184_108170</name>
</gene>
<reference evidence="1 2" key="1">
    <citation type="submission" date="2019-03" db="EMBL/GenBank/DDBJ databases">
        <title>Genomic Encyclopedia of Type Strains, Phase IV (KMG-V): Genome sequencing to study the core and pangenomes of soil and plant-associated prokaryotes.</title>
        <authorList>
            <person name="Whitman W."/>
        </authorList>
    </citation>
    <scope>NUCLEOTIDE SEQUENCE [LARGE SCALE GENOMIC DNA]</scope>
    <source>
        <strain evidence="1 2">23C40</strain>
    </source>
</reference>
<evidence type="ECO:0000313" key="2">
    <source>
        <dbReference type="Proteomes" id="UP000295043"/>
    </source>
</evidence>
<evidence type="ECO:0000313" key="1">
    <source>
        <dbReference type="EMBL" id="TCN30296.1"/>
    </source>
</evidence>
<proteinExistence type="predicted"/>
<dbReference type="AlphaFoldDB" id="A0A4R2BS39"/>
<name>A0A4R2BS39_9HYPH</name>
<organism evidence="1 2">
    <name type="scientific">Sinorhizobium americanum</name>
    <dbReference type="NCBI Taxonomy" id="194963"/>
    <lineage>
        <taxon>Bacteria</taxon>
        <taxon>Pseudomonadati</taxon>
        <taxon>Pseudomonadota</taxon>
        <taxon>Alphaproteobacteria</taxon>
        <taxon>Hyphomicrobiales</taxon>
        <taxon>Rhizobiaceae</taxon>
        <taxon>Sinorhizobium/Ensifer group</taxon>
        <taxon>Sinorhizobium</taxon>
    </lineage>
</organism>
<sequence length="143" mass="16234">MANGNPSVNRSLKDKDFDRIDHALGRPVDPMRETYRNHFAVEIGTRLASSFSHSTHWRLDGAREEMAFYSVTREGRQALAEHLKVIGDPWKSYEVQFNGFATIVSAISSGNAKYQKYLDISDCYPSLSFGKFVREATVRRVDA</sequence>
<accession>A0A4R2BS39</accession>
<dbReference type="Proteomes" id="UP000295043">
    <property type="component" value="Unassembled WGS sequence"/>
</dbReference>